<dbReference type="AlphaFoldDB" id="A0ABD1XSF3"/>
<gene>
    <name evidence="1" type="ORF">R1flu_023524</name>
</gene>
<dbReference type="Proteomes" id="UP001605036">
    <property type="component" value="Unassembled WGS sequence"/>
</dbReference>
<accession>A0ABD1XSF3</accession>
<reference evidence="1 2" key="1">
    <citation type="submission" date="2024-09" db="EMBL/GenBank/DDBJ databases">
        <title>Chromosome-scale assembly of Riccia fluitans.</title>
        <authorList>
            <person name="Paukszto L."/>
            <person name="Sawicki J."/>
            <person name="Karawczyk K."/>
            <person name="Piernik-Szablinska J."/>
            <person name="Szczecinska M."/>
            <person name="Mazdziarz M."/>
        </authorList>
    </citation>
    <scope>NUCLEOTIDE SEQUENCE [LARGE SCALE GENOMIC DNA]</scope>
    <source>
        <strain evidence="1">Rf_01</strain>
        <tissue evidence="1">Aerial parts of the thallus</tissue>
    </source>
</reference>
<organism evidence="1 2">
    <name type="scientific">Riccia fluitans</name>
    <dbReference type="NCBI Taxonomy" id="41844"/>
    <lineage>
        <taxon>Eukaryota</taxon>
        <taxon>Viridiplantae</taxon>
        <taxon>Streptophyta</taxon>
        <taxon>Embryophyta</taxon>
        <taxon>Marchantiophyta</taxon>
        <taxon>Marchantiopsida</taxon>
        <taxon>Marchantiidae</taxon>
        <taxon>Marchantiales</taxon>
        <taxon>Ricciaceae</taxon>
        <taxon>Riccia</taxon>
    </lineage>
</organism>
<dbReference type="EMBL" id="JBHFFA010000007">
    <property type="protein sequence ID" value="KAL2611832.1"/>
    <property type="molecule type" value="Genomic_DNA"/>
</dbReference>
<proteinExistence type="predicted"/>
<keyword evidence="2" id="KW-1185">Reference proteome</keyword>
<name>A0ABD1XSF3_9MARC</name>
<evidence type="ECO:0000313" key="1">
    <source>
        <dbReference type="EMBL" id="KAL2611832.1"/>
    </source>
</evidence>
<evidence type="ECO:0000313" key="2">
    <source>
        <dbReference type="Proteomes" id="UP001605036"/>
    </source>
</evidence>
<sequence length="86" mass="10056">METDSERYRKEKHEFDKQQHGLHLHLEIFLCIHSQSHEWGYLPRVNTTFLAVAPILHMLELKASSAFMCLDDEVTVLSSSETEKLE</sequence>
<comment type="caution">
    <text evidence="1">The sequence shown here is derived from an EMBL/GenBank/DDBJ whole genome shotgun (WGS) entry which is preliminary data.</text>
</comment>
<protein>
    <submittedName>
        <fullName evidence="1">Uncharacterized protein</fullName>
    </submittedName>
</protein>